<feature type="domain" description="tRNA (32-2'-O)-methyltransferase regulator THADA-like C-terminal TPR repeats region" evidence="6">
    <location>
        <begin position="962"/>
        <end position="1116"/>
    </location>
</feature>
<evidence type="ECO:0000313" key="7">
    <source>
        <dbReference type="EMBL" id="EYE98302.1"/>
    </source>
</evidence>
<organism evidence="7 8">
    <name type="scientific">Aspergillus ruber (strain CBS 135680)</name>
    <dbReference type="NCBI Taxonomy" id="1388766"/>
    <lineage>
        <taxon>Eukaryota</taxon>
        <taxon>Fungi</taxon>
        <taxon>Dikarya</taxon>
        <taxon>Ascomycota</taxon>
        <taxon>Pezizomycotina</taxon>
        <taxon>Eurotiomycetes</taxon>
        <taxon>Eurotiomycetidae</taxon>
        <taxon>Eurotiales</taxon>
        <taxon>Aspergillaceae</taxon>
        <taxon>Aspergillus</taxon>
        <taxon>Aspergillus subgen. Aspergillus</taxon>
    </lineage>
</organism>
<comment type="similarity">
    <text evidence="1">Belongs to the THADA family.</text>
</comment>
<dbReference type="Gene3D" id="1.25.10.10">
    <property type="entry name" value="Leucine-rich Repeat Variant"/>
    <property type="match status" value="1"/>
</dbReference>
<dbReference type="Pfam" id="PF25151">
    <property type="entry name" value="TPR_Trm732_C"/>
    <property type="match status" value="1"/>
</dbReference>
<evidence type="ECO:0000256" key="1">
    <source>
        <dbReference type="ARBA" id="ARBA00010409"/>
    </source>
</evidence>
<dbReference type="InterPro" id="IPR056842">
    <property type="entry name" value="THADA-like_TPR_C"/>
</dbReference>
<accession>A0A017SMW1</accession>
<dbReference type="GO" id="GO:0030488">
    <property type="term" value="P:tRNA methylation"/>
    <property type="evidence" value="ECO:0007669"/>
    <property type="project" value="TreeGrafter"/>
</dbReference>
<feature type="region of interest" description="Disordered" evidence="3">
    <location>
        <begin position="468"/>
        <end position="490"/>
    </location>
</feature>
<dbReference type="InterPro" id="IPR016024">
    <property type="entry name" value="ARM-type_fold"/>
</dbReference>
<gene>
    <name evidence="7" type="ORF">EURHEDRAFT_512580</name>
</gene>
<feature type="domain" description="tRNA (32-2'-O)-methyltransferase regulator THADA-like TPR repeats region" evidence="5">
    <location>
        <begin position="288"/>
        <end position="578"/>
    </location>
</feature>
<protein>
    <submittedName>
        <fullName evidence="7">Uncharacterized protein</fullName>
    </submittedName>
</protein>
<dbReference type="STRING" id="1388766.A0A017SMW1"/>
<evidence type="ECO:0000259" key="4">
    <source>
        <dbReference type="Pfam" id="PF10350"/>
    </source>
</evidence>
<evidence type="ECO:0000259" key="6">
    <source>
        <dbReference type="Pfam" id="PF25151"/>
    </source>
</evidence>
<evidence type="ECO:0000313" key="8">
    <source>
        <dbReference type="Proteomes" id="UP000019804"/>
    </source>
</evidence>
<evidence type="ECO:0000259" key="5">
    <source>
        <dbReference type="Pfam" id="PF25150"/>
    </source>
</evidence>
<dbReference type="Pfam" id="PF10350">
    <property type="entry name" value="DUF2428"/>
    <property type="match status" value="1"/>
</dbReference>
<keyword evidence="2" id="KW-0819">tRNA processing</keyword>
<dbReference type="PANTHER" id="PTHR14387">
    <property type="entry name" value="THADA/DEATH RECEPTOR INTERACTING PROTEIN"/>
    <property type="match status" value="1"/>
</dbReference>
<dbReference type="InterPro" id="IPR011989">
    <property type="entry name" value="ARM-like"/>
</dbReference>
<dbReference type="GO" id="GO:0005829">
    <property type="term" value="C:cytosol"/>
    <property type="evidence" value="ECO:0007669"/>
    <property type="project" value="TreeGrafter"/>
</dbReference>
<dbReference type="InterPro" id="IPR019442">
    <property type="entry name" value="THADA/TRM732_DUF2428"/>
</dbReference>
<dbReference type="HOGENOM" id="CLU_001011_1_1_1"/>
<dbReference type="Pfam" id="PF26523">
    <property type="entry name" value="Trm732_C"/>
    <property type="match status" value="1"/>
</dbReference>
<dbReference type="InterPro" id="IPR051954">
    <property type="entry name" value="tRNA_methyltransferase_THADA"/>
</dbReference>
<reference evidence="8" key="1">
    <citation type="journal article" date="2014" name="Nat. Commun.">
        <title>Genomic adaptations of the halophilic Dead Sea filamentous fungus Eurotium rubrum.</title>
        <authorList>
            <person name="Kis-Papo T."/>
            <person name="Weig A.R."/>
            <person name="Riley R."/>
            <person name="Persoh D."/>
            <person name="Salamov A."/>
            <person name="Sun H."/>
            <person name="Lipzen A."/>
            <person name="Wasser S.P."/>
            <person name="Rambold G."/>
            <person name="Grigoriev I.V."/>
            <person name="Nevo E."/>
        </authorList>
    </citation>
    <scope>NUCLEOTIDE SEQUENCE [LARGE SCALE GENOMIC DNA]</scope>
    <source>
        <strain evidence="8">CBS 135680</strain>
    </source>
</reference>
<dbReference type="RefSeq" id="XP_040641990.1">
    <property type="nucleotide sequence ID" value="XM_040786077.1"/>
</dbReference>
<dbReference type="GeneID" id="63701201"/>
<proteinExistence type="inferred from homology"/>
<dbReference type="SUPFAM" id="SSF48371">
    <property type="entry name" value="ARM repeat"/>
    <property type="match status" value="2"/>
</dbReference>
<dbReference type="EMBL" id="KK088413">
    <property type="protein sequence ID" value="EYE98302.1"/>
    <property type="molecule type" value="Genomic_DNA"/>
</dbReference>
<dbReference type="Pfam" id="PF25150">
    <property type="entry name" value="TPR_Trm732"/>
    <property type="match status" value="1"/>
</dbReference>
<feature type="compositionally biased region" description="Polar residues" evidence="3">
    <location>
        <begin position="473"/>
        <end position="490"/>
    </location>
</feature>
<evidence type="ECO:0000256" key="2">
    <source>
        <dbReference type="ARBA" id="ARBA00022694"/>
    </source>
</evidence>
<feature type="domain" description="DUF2428" evidence="4">
    <location>
        <begin position="724"/>
        <end position="960"/>
    </location>
</feature>
<dbReference type="PANTHER" id="PTHR14387:SF0">
    <property type="entry name" value="DUF2428 DOMAIN-CONTAINING PROTEIN"/>
    <property type="match status" value="1"/>
</dbReference>
<evidence type="ECO:0000256" key="3">
    <source>
        <dbReference type="SAM" id="MobiDB-lite"/>
    </source>
</evidence>
<dbReference type="InterPro" id="IPR056843">
    <property type="entry name" value="THADA-like_TPR"/>
</dbReference>
<name>A0A017SMW1_ASPRC</name>
<sequence length="1664" mass="185380">MESDSAAGVRGDTRWPEMETISQNIDVVPEATLKKIAKGPLVEFTHDCDDFEKVNRVWQSLFKTFSTASISHDHTTTSCNALGSFLDAATASKHEETRQLVYSHGTWLAVFEVYLDRFEDTKPKPMKQVLTSLVKVLTKQRSQDGSKQILSKIVEETVPSIILGEPRSRRKPSFVSLEIFIRKNAITPAELICRVQDWLLKNHDRWILVLQDDCKALSIDIPRFIGQSSNDFWFRATAAKIFVLGFLSQAKNADFASSAGATLAALFQKLKAAPDTRYFSPEETEDLMSSWVPPVKHVMLQNLDGLEFMSNQILYPLSSIDSNGFRCFMDNLPYKSLVAGDMTDGSSEEFMLLFTALQGAKKIGLVHEDRYYSKSASSKQPKDQPLVVKSEVIGQCLLHREPSIRIAALSLLITAPTITKPVTSAAMRSLLKGLPAMHADPDPYLRGEILSLTRRLILRLKGGIIRDQEEQTEGTTSATQKKQPTFATSDSETRECVTAYINFLKSDLQPTASYPRHITSLKALKLVLEAGLDLRVHGAPPHKTDGNEVKWKFNMEIFDVNLLRLLVDLLLDPFEEVRATALTLINLFPRDVLLSGLRQSEEPIDTVLQLTTALERAERLASNTSRADHADTVARLYHLLFCAAAPGTVTSESIWWETKAGVADIILKKLEEKLSTAGGLFNSSMRDAPLHGYVSGLRYIVLTPNFYSLISDQSGTNYQGWESVHARTVSLCDKIWNEVKPVLCIDSPEGHTDEPTEELSVGPKDILSYSWRALRESSLLLYATLSNSNYGPQGEQGLKRADYEKIGSASFTQLAELRHRGAFSTVSQTFATCCQRCGQSKDPAISSLPDAWYQEANKIIFETAAKLTRRSAGLPALVTGILTSKPGGPLFKHVIDDLHEISRLPAKHNTNSQEVELPQVHAMNCLKDIFTNTKLGPHTVPFIMSALNMSAERLGSPIWALRNSGLMLFRALLTRMCRLITGSNLGFGGASGSEPGARISFQKYPGLTQLLSSLLASSGTNQDGDEDAVVTERVFPALELIGEKVPTYAGPDEMMLRQLVREQLKSPVWGIREHAARVYASLLDRSDILGEIRALLCIDQDVKTQNFVHGKVLCVRFSLRRLTSSSHLDWNTQTNDVTSIIRDVFAALFPLVRSPFVATAFVEVLTDTAEKNVEVGVEEKIAPFLDEMFNTYDFHGVLNYVFDSSHPSWKALNVTRASSLLRRVFSWAEFLRLFASSRVEELTSLFQGISAFDSNAGRWLLERIQEVFGEKEQYRSTLLNLYASVVLGDYSEEVKGEAILSLASILEVLLDFRHDNIKGVDLPWEALSKQLDSDAEKHTRSRDLADAELRLQGSLLAARINSSQGQSLSAYEFDLHQWATKLRFAMQEETEFTTRYAAVVSLNTFARVLRPLGSPPRVDHIFLDAYLVLYDMLNDDDEELRDIATSTASWVLSYSSVSLSRAVALSPLNAANLLAEFIARNYRDSKLLCQKIIRYSTGQEPRIGGSIVKTKLVPVSDTISEHRKESTVLFVEEKQNLFIDEVREANAWPKRLLCLNEASYEEATVKKLFKWVSDGLDYLVKITSDDAGKDGLLGWASKPEIFTLGMRVVNIAAVLISKEFPATALLGEGQIVLEGQLKSLLSNGKVACLHHDWIVGIERALEIS</sequence>
<dbReference type="OrthoDB" id="289314at2759"/>
<keyword evidence="8" id="KW-1185">Reference proteome</keyword>
<dbReference type="Proteomes" id="UP000019804">
    <property type="component" value="Unassembled WGS sequence"/>
</dbReference>